<dbReference type="EMBL" id="FOBS01000006">
    <property type="protein sequence ID" value="SEM18447.1"/>
    <property type="molecule type" value="Genomic_DNA"/>
</dbReference>
<keyword evidence="1" id="KW-0472">Membrane</keyword>
<feature type="transmembrane region" description="Helical" evidence="1">
    <location>
        <begin position="205"/>
        <end position="230"/>
    </location>
</feature>
<dbReference type="Proteomes" id="UP000198744">
    <property type="component" value="Unassembled WGS sequence"/>
</dbReference>
<dbReference type="RefSeq" id="WP_093882745.1">
    <property type="nucleotide sequence ID" value="NZ_FOBS01000006.1"/>
</dbReference>
<evidence type="ECO:0000313" key="3">
    <source>
        <dbReference type="Proteomes" id="UP000198744"/>
    </source>
</evidence>
<organism evidence="2 3">
    <name type="scientific">Syntrophus gentianae</name>
    <dbReference type="NCBI Taxonomy" id="43775"/>
    <lineage>
        <taxon>Bacteria</taxon>
        <taxon>Pseudomonadati</taxon>
        <taxon>Thermodesulfobacteriota</taxon>
        <taxon>Syntrophia</taxon>
        <taxon>Syntrophales</taxon>
        <taxon>Syntrophaceae</taxon>
        <taxon>Syntrophus</taxon>
    </lineage>
</organism>
<feature type="transmembrane region" description="Helical" evidence="1">
    <location>
        <begin position="174"/>
        <end position="193"/>
    </location>
</feature>
<dbReference type="OrthoDB" id="9553397at2"/>
<protein>
    <submittedName>
        <fullName evidence="2">Uncharacterized protein</fullName>
    </submittedName>
</protein>
<feature type="transmembrane region" description="Helical" evidence="1">
    <location>
        <begin position="21"/>
        <end position="38"/>
    </location>
</feature>
<reference evidence="2 3" key="1">
    <citation type="submission" date="2016-10" db="EMBL/GenBank/DDBJ databases">
        <authorList>
            <person name="de Groot N.N."/>
        </authorList>
    </citation>
    <scope>NUCLEOTIDE SEQUENCE [LARGE SCALE GENOMIC DNA]</scope>
    <source>
        <strain evidence="2 3">DSM 8423</strain>
    </source>
</reference>
<evidence type="ECO:0000313" key="2">
    <source>
        <dbReference type="EMBL" id="SEM18447.1"/>
    </source>
</evidence>
<proteinExistence type="predicted"/>
<feature type="transmembrane region" description="Helical" evidence="1">
    <location>
        <begin position="58"/>
        <end position="91"/>
    </location>
</feature>
<gene>
    <name evidence="2" type="ORF">SAMN04489760_10637</name>
</gene>
<keyword evidence="1" id="KW-1133">Transmembrane helix</keyword>
<sequence>MVQGWKDFTEKIMELSGKWTAFTALGSFLLYALGYLTLRFHLTALGVGTDLTVLDERYLFAGANFLIYFVSAVPIVLLLLIVPAALGFLPYRLLPLRIRSKIQIAGSSFWQWITSPGTGRVVFTLAGIVFSVIVIQFFMRQCFLFSNLLLCDGLPDPAWLRTLLLDDKDGLRSLYFAGLLAASAVPLGISLILGKKEQPAGFSQFLQALLGLLTAIQFLMLPVNYGILIMDRVMPRVESMGEQKLSQGQTAWLVWEGKEGMTYLLRTIADNGEQKALVTLPRKDVKETRIIAYDPILRTLFAHQVKQKESTGRTE</sequence>
<dbReference type="AlphaFoldDB" id="A0A1H7WBY8"/>
<keyword evidence="1" id="KW-0812">Transmembrane</keyword>
<dbReference type="STRING" id="43775.SAMN04489760_10637"/>
<accession>A0A1H7WBY8</accession>
<feature type="transmembrane region" description="Helical" evidence="1">
    <location>
        <begin position="121"/>
        <end position="139"/>
    </location>
</feature>
<evidence type="ECO:0000256" key="1">
    <source>
        <dbReference type="SAM" id="Phobius"/>
    </source>
</evidence>
<name>A0A1H7WBY8_9BACT</name>
<keyword evidence="3" id="KW-1185">Reference proteome</keyword>